<accession>G3AJS2</accession>
<name>G3AJS2_SPAPN</name>
<dbReference type="AlphaFoldDB" id="G3AJS2"/>
<evidence type="ECO:0000313" key="1">
    <source>
        <dbReference type="EMBL" id="EGW33973.1"/>
    </source>
</evidence>
<dbReference type="GeneID" id="18872890"/>
<dbReference type="Proteomes" id="UP000000709">
    <property type="component" value="Unassembled WGS sequence"/>
</dbReference>
<protein>
    <submittedName>
        <fullName evidence="1">Uncharacterized protein</fullName>
    </submittedName>
</protein>
<dbReference type="RefSeq" id="XP_007373557.1">
    <property type="nucleotide sequence ID" value="XM_007373495.1"/>
</dbReference>
<dbReference type="EMBL" id="GL996500">
    <property type="protein sequence ID" value="EGW33973.1"/>
    <property type="molecule type" value="Genomic_DNA"/>
</dbReference>
<reference evidence="1 2" key="1">
    <citation type="journal article" date="2011" name="Proc. Natl. Acad. Sci. U.S.A.">
        <title>Comparative genomics of xylose-fermenting fungi for enhanced biofuel production.</title>
        <authorList>
            <person name="Wohlbach D.J."/>
            <person name="Kuo A."/>
            <person name="Sato T.K."/>
            <person name="Potts K.M."/>
            <person name="Salamov A.A."/>
            <person name="LaButti K.M."/>
            <person name="Sun H."/>
            <person name="Clum A."/>
            <person name="Pangilinan J.L."/>
            <person name="Lindquist E.A."/>
            <person name="Lucas S."/>
            <person name="Lapidus A."/>
            <person name="Jin M."/>
            <person name="Gunawan C."/>
            <person name="Balan V."/>
            <person name="Dale B.E."/>
            <person name="Jeffries T.W."/>
            <person name="Zinkel R."/>
            <person name="Barry K.W."/>
            <person name="Grigoriev I.V."/>
            <person name="Gasch A.P."/>
        </authorList>
    </citation>
    <scope>NUCLEOTIDE SEQUENCE [LARGE SCALE GENOMIC DNA]</scope>
    <source>
        <strain evidence="2">NRRL Y-27907 / 11-Y1</strain>
    </source>
</reference>
<organism evidence="2">
    <name type="scientific">Spathaspora passalidarum (strain NRRL Y-27907 / 11-Y1)</name>
    <dbReference type="NCBI Taxonomy" id="619300"/>
    <lineage>
        <taxon>Eukaryota</taxon>
        <taxon>Fungi</taxon>
        <taxon>Dikarya</taxon>
        <taxon>Ascomycota</taxon>
        <taxon>Saccharomycotina</taxon>
        <taxon>Pichiomycetes</taxon>
        <taxon>Debaryomycetaceae</taxon>
        <taxon>Spathaspora</taxon>
    </lineage>
</organism>
<evidence type="ECO:0000313" key="2">
    <source>
        <dbReference type="Proteomes" id="UP000000709"/>
    </source>
</evidence>
<proteinExistence type="predicted"/>
<dbReference type="KEGG" id="spaa:SPAPADRAFT_59382"/>
<gene>
    <name evidence="1" type="ORF">SPAPADRAFT_59382</name>
</gene>
<dbReference type="HOGENOM" id="CLU_2559759_0_0_1"/>
<dbReference type="InParanoid" id="G3AJS2"/>
<keyword evidence="2" id="KW-1185">Reference proteome</keyword>
<sequence>MPPYPKGYPTLHNKLHAQKKLGKCGTTIKVSSCGVCILEVASKISGVKFSEILSQWVNIPHLGRERGGAQLKIISVHALFIS</sequence>